<dbReference type="EMBL" id="JAGIBU010000004">
    <property type="protein sequence ID" value="MBS7824730.1"/>
    <property type="molecule type" value="Genomic_DNA"/>
</dbReference>
<dbReference type="GO" id="GO:0008311">
    <property type="term" value="F:double-stranded DNA 3'-5' DNA exonuclease activity"/>
    <property type="evidence" value="ECO:0007669"/>
    <property type="project" value="UniProtKB-EC"/>
</dbReference>
<dbReference type="CDD" id="cd09086">
    <property type="entry name" value="ExoIII-like_AP-endo"/>
    <property type="match status" value="1"/>
</dbReference>
<feature type="binding site" evidence="6">
    <location>
        <position position="147"/>
    </location>
    <ligand>
        <name>Mg(2+)</name>
        <dbReference type="ChEBI" id="CHEBI:18420"/>
        <label>1</label>
    </ligand>
</feature>
<evidence type="ECO:0000313" key="9">
    <source>
        <dbReference type="EMBL" id="MBS7824730.1"/>
    </source>
</evidence>
<sequence length="255" mass="28811">MQLITWNVNSINVRQPQLEALLKDAVPDVVGLQEIKCETAQFPFDAITQLGYYAVASGQKSYNGVALISRDEPIDVSVGLPNYEDDQQRVIAATINGVRVVNAYVPNGQEVDSEKYAYKLAWLDAFHEYLADTLAQYDTVVVMGDFNIVPTDNDVYAPELWRDKILCSPPERAAFEGLLSLGFQDALRIFATNDPLFTWWDYRQGQFEKDEGMRIDHFLLSNAASARMMCAKVHREIRALERPSDHAPVAIYLKD</sequence>
<evidence type="ECO:0000256" key="5">
    <source>
        <dbReference type="PIRSR" id="PIRSR604808-1"/>
    </source>
</evidence>
<feature type="binding site" evidence="6">
    <location>
        <position position="246"/>
    </location>
    <ligand>
        <name>Mg(2+)</name>
        <dbReference type="ChEBI" id="CHEBI:18420"/>
        <label>1</label>
    </ligand>
</feature>
<dbReference type="NCBIfam" id="TIGR00195">
    <property type="entry name" value="exoDNase_III"/>
    <property type="match status" value="1"/>
</dbReference>
<comment type="caution">
    <text evidence="9">The sequence shown here is derived from an EMBL/GenBank/DDBJ whole genome shotgun (WGS) entry which is preliminary data.</text>
</comment>
<dbReference type="InterPro" id="IPR037493">
    <property type="entry name" value="ExoIII-like"/>
</dbReference>
<feature type="binding site" evidence="6">
    <location>
        <position position="245"/>
    </location>
    <ligand>
        <name>Mg(2+)</name>
        <dbReference type="ChEBI" id="CHEBI:18420"/>
        <label>1</label>
    </ligand>
</feature>
<evidence type="ECO:0000259" key="8">
    <source>
        <dbReference type="Pfam" id="PF03372"/>
    </source>
</evidence>
<dbReference type="NCBIfam" id="TIGR00633">
    <property type="entry name" value="xth"/>
    <property type="match status" value="1"/>
</dbReference>
<dbReference type="SUPFAM" id="SSF56219">
    <property type="entry name" value="DNase I-like"/>
    <property type="match status" value="1"/>
</dbReference>
<feature type="binding site" evidence="6">
    <location>
        <position position="7"/>
    </location>
    <ligand>
        <name>Mg(2+)</name>
        <dbReference type="ChEBI" id="CHEBI:18420"/>
        <label>1</label>
    </ligand>
</feature>
<reference evidence="9" key="1">
    <citation type="submission" date="2021-03" db="EMBL/GenBank/DDBJ databases">
        <title>Identification and antibiotic profiling of Wohlfahrtiimonas chitiniclastica, an underestimated human pathogen.</title>
        <authorList>
            <person name="Kopf A."/>
            <person name="Bunk B."/>
            <person name="Coldewey S."/>
            <person name="Gunzer F."/>
            <person name="Riedel T."/>
            <person name="Schroettner P."/>
        </authorList>
    </citation>
    <scope>NUCLEOTIDE SEQUENCE</scope>
    <source>
        <strain evidence="9">DSM 100917</strain>
    </source>
</reference>
<feature type="active site" description="Proton donor/acceptor" evidence="5">
    <location>
        <position position="145"/>
    </location>
</feature>
<dbReference type="GO" id="GO:0006281">
    <property type="term" value="P:DNA repair"/>
    <property type="evidence" value="ECO:0007669"/>
    <property type="project" value="InterPro"/>
</dbReference>
<feature type="binding site" evidence="6">
    <location>
        <position position="34"/>
    </location>
    <ligand>
        <name>Mg(2+)</name>
        <dbReference type="ChEBI" id="CHEBI:18420"/>
        <label>1</label>
    </ligand>
</feature>
<dbReference type="RefSeq" id="WP_213403892.1">
    <property type="nucleotide sequence ID" value="NZ_JAGIBT010000005.1"/>
</dbReference>
<accession>A0AB35C1N7</accession>
<dbReference type="GO" id="GO:0046872">
    <property type="term" value="F:metal ion binding"/>
    <property type="evidence" value="ECO:0007669"/>
    <property type="project" value="UniProtKB-KW"/>
</dbReference>
<protein>
    <submittedName>
        <fullName evidence="9">Exodeoxyribonuclease III</fullName>
        <ecNumber evidence="9">3.1.11.2</ecNumber>
    </submittedName>
</protein>
<dbReference type="Pfam" id="PF03372">
    <property type="entry name" value="Exo_endo_phos"/>
    <property type="match status" value="1"/>
</dbReference>
<keyword evidence="2 6" id="KW-0479">Metal-binding</keyword>
<evidence type="ECO:0000256" key="2">
    <source>
        <dbReference type="ARBA" id="ARBA00022723"/>
    </source>
</evidence>
<dbReference type="GO" id="GO:0003677">
    <property type="term" value="F:DNA binding"/>
    <property type="evidence" value="ECO:0007669"/>
    <property type="project" value="InterPro"/>
</dbReference>
<feature type="active site" evidence="5">
    <location>
        <position position="104"/>
    </location>
</feature>
<dbReference type="Gene3D" id="3.60.10.10">
    <property type="entry name" value="Endonuclease/exonuclease/phosphatase"/>
    <property type="match status" value="1"/>
</dbReference>
<dbReference type="PROSITE" id="PS00726">
    <property type="entry name" value="AP_NUCLEASE_F1_1"/>
    <property type="match status" value="1"/>
</dbReference>
<keyword evidence="4 6" id="KW-0460">Magnesium</keyword>
<dbReference type="EC" id="3.1.11.2" evidence="9"/>
<feature type="site" description="Important for catalytic activity" evidence="7">
    <location>
        <position position="216"/>
    </location>
</feature>
<comment type="cofactor">
    <cofactor evidence="6">
        <name>Mg(2+)</name>
        <dbReference type="ChEBI" id="CHEBI:18420"/>
    </cofactor>
    <cofactor evidence="6">
        <name>Mn(2+)</name>
        <dbReference type="ChEBI" id="CHEBI:29035"/>
    </cofactor>
    <text evidence="6">Probably binds two magnesium or manganese ions per subunit.</text>
</comment>
<evidence type="ECO:0000256" key="7">
    <source>
        <dbReference type="PIRSR" id="PIRSR604808-3"/>
    </source>
</evidence>
<dbReference type="InterPro" id="IPR020847">
    <property type="entry name" value="AP_endonuclease_F1_BS"/>
</dbReference>
<dbReference type="PANTHER" id="PTHR43250:SF2">
    <property type="entry name" value="EXODEOXYRIBONUCLEASE III"/>
    <property type="match status" value="1"/>
</dbReference>
<keyword evidence="6" id="KW-0464">Manganese</keyword>
<dbReference type="GO" id="GO:0004519">
    <property type="term" value="F:endonuclease activity"/>
    <property type="evidence" value="ECO:0007669"/>
    <property type="project" value="InterPro"/>
</dbReference>
<feature type="binding site" evidence="6">
    <location>
        <position position="145"/>
    </location>
    <ligand>
        <name>Mg(2+)</name>
        <dbReference type="ChEBI" id="CHEBI:18420"/>
        <label>1</label>
    </ligand>
</feature>
<dbReference type="InterPro" id="IPR036691">
    <property type="entry name" value="Endo/exonu/phosph_ase_sf"/>
</dbReference>
<dbReference type="AlphaFoldDB" id="A0AB35C1N7"/>
<keyword evidence="3 9" id="KW-0378">Hydrolase</keyword>
<evidence type="ECO:0000256" key="3">
    <source>
        <dbReference type="ARBA" id="ARBA00022801"/>
    </source>
</evidence>
<comment type="similarity">
    <text evidence="1">Belongs to the DNA repair enzymes AP/ExoA family.</text>
</comment>
<gene>
    <name evidence="9" type="primary">xth</name>
    <name evidence="9" type="ORF">J7561_05870</name>
</gene>
<dbReference type="PROSITE" id="PS51435">
    <property type="entry name" value="AP_NUCLEASE_F1_4"/>
    <property type="match status" value="1"/>
</dbReference>
<feature type="domain" description="Endonuclease/exonuclease/phosphatase" evidence="8">
    <location>
        <begin position="4"/>
        <end position="246"/>
    </location>
</feature>
<dbReference type="InterPro" id="IPR005135">
    <property type="entry name" value="Endo/exonuclease/phosphatase"/>
</dbReference>
<evidence type="ECO:0000313" key="10">
    <source>
        <dbReference type="Proteomes" id="UP000680020"/>
    </source>
</evidence>
<proteinExistence type="inferred from homology"/>
<feature type="active site" description="Proton acceptor" evidence="5">
    <location>
        <position position="246"/>
    </location>
</feature>
<dbReference type="PANTHER" id="PTHR43250">
    <property type="entry name" value="EXODEOXYRIBONUCLEASE III"/>
    <property type="match status" value="1"/>
</dbReference>
<feature type="site" description="Interaction with DNA substrate" evidence="7">
    <location>
        <position position="246"/>
    </location>
</feature>
<organism evidence="9 10">
    <name type="scientific">Wohlfahrtiimonas chitiniclastica</name>
    <dbReference type="NCBI Taxonomy" id="400946"/>
    <lineage>
        <taxon>Bacteria</taxon>
        <taxon>Pseudomonadati</taxon>
        <taxon>Pseudomonadota</taxon>
        <taxon>Gammaproteobacteria</taxon>
        <taxon>Cardiobacteriales</taxon>
        <taxon>Ignatzschineriaceae</taxon>
        <taxon>Wohlfahrtiimonas</taxon>
    </lineage>
</organism>
<name>A0AB35C1N7_9GAMM</name>
<evidence type="ECO:0000256" key="1">
    <source>
        <dbReference type="ARBA" id="ARBA00007092"/>
    </source>
</evidence>
<evidence type="ECO:0000256" key="6">
    <source>
        <dbReference type="PIRSR" id="PIRSR604808-2"/>
    </source>
</evidence>
<evidence type="ECO:0000256" key="4">
    <source>
        <dbReference type="ARBA" id="ARBA00022842"/>
    </source>
</evidence>
<dbReference type="InterPro" id="IPR004808">
    <property type="entry name" value="AP_endonuc_1"/>
</dbReference>
<dbReference type="Proteomes" id="UP000680020">
    <property type="component" value="Unassembled WGS sequence"/>
</dbReference>
<feature type="site" description="Transition state stabilizer" evidence="7">
    <location>
        <position position="147"/>
    </location>
</feature>